<dbReference type="Proteomes" id="UP000557717">
    <property type="component" value="Unassembled WGS sequence"/>
</dbReference>
<dbReference type="PANTHER" id="PTHR37937">
    <property type="entry name" value="CONJUGATIVE TRANSFER: DNA TRANSPORT"/>
    <property type="match status" value="1"/>
</dbReference>
<organism evidence="7 8">
    <name type="scientific">Haloferula luteola</name>
    <dbReference type="NCBI Taxonomy" id="595692"/>
    <lineage>
        <taxon>Bacteria</taxon>
        <taxon>Pseudomonadati</taxon>
        <taxon>Verrucomicrobiota</taxon>
        <taxon>Verrucomicrobiia</taxon>
        <taxon>Verrucomicrobiales</taxon>
        <taxon>Verrucomicrobiaceae</taxon>
        <taxon>Haloferula</taxon>
    </lineage>
</organism>
<accession>A0A840VEJ5</accession>
<dbReference type="InterPro" id="IPR027417">
    <property type="entry name" value="P-loop_NTPase"/>
</dbReference>
<keyword evidence="3" id="KW-0812">Transmembrane</keyword>
<dbReference type="InterPro" id="IPR051539">
    <property type="entry name" value="T4SS-coupling_protein"/>
</dbReference>
<dbReference type="Pfam" id="PF10412">
    <property type="entry name" value="TrwB_AAD_bind"/>
    <property type="match status" value="1"/>
</dbReference>
<dbReference type="InterPro" id="IPR019476">
    <property type="entry name" value="T4SS_TraD_DNA-bd"/>
</dbReference>
<keyword evidence="2" id="KW-1003">Cell membrane</keyword>
<name>A0A840VEJ5_9BACT</name>
<comment type="caution">
    <text evidence="7">The sequence shown here is derived from an EMBL/GenBank/DDBJ whole genome shotgun (WGS) entry which is preliminary data.</text>
</comment>
<dbReference type="Gene3D" id="3.40.50.300">
    <property type="entry name" value="P-loop containing nucleotide triphosphate hydrolases"/>
    <property type="match status" value="1"/>
</dbReference>
<protein>
    <submittedName>
        <fullName evidence="7">Type IV secretory pathway TraG/TraD family ATPase VirD4</fullName>
    </submittedName>
</protein>
<evidence type="ECO:0000313" key="7">
    <source>
        <dbReference type="EMBL" id="MBB5353924.1"/>
    </source>
</evidence>
<comment type="subcellular location">
    <subcellularLocation>
        <location evidence="1">Cell membrane</location>
        <topology evidence="1">Multi-pass membrane protein</topology>
    </subcellularLocation>
</comment>
<evidence type="ECO:0000256" key="2">
    <source>
        <dbReference type="ARBA" id="ARBA00022475"/>
    </source>
</evidence>
<evidence type="ECO:0000313" key="8">
    <source>
        <dbReference type="Proteomes" id="UP000557717"/>
    </source>
</evidence>
<evidence type="ECO:0000256" key="3">
    <source>
        <dbReference type="ARBA" id="ARBA00022692"/>
    </source>
</evidence>
<dbReference type="SUPFAM" id="SSF52540">
    <property type="entry name" value="P-loop containing nucleoside triphosphate hydrolases"/>
    <property type="match status" value="1"/>
</dbReference>
<reference evidence="7 8" key="1">
    <citation type="submission" date="2020-08" db="EMBL/GenBank/DDBJ databases">
        <title>Genomic Encyclopedia of Type Strains, Phase IV (KMG-IV): sequencing the most valuable type-strain genomes for metagenomic binning, comparative biology and taxonomic classification.</title>
        <authorList>
            <person name="Goeker M."/>
        </authorList>
    </citation>
    <scope>NUCLEOTIDE SEQUENCE [LARGE SCALE GENOMIC DNA]</scope>
    <source>
        <strain evidence="7 8">YC6886</strain>
    </source>
</reference>
<evidence type="ECO:0000259" key="6">
    <source>
        <dbReference type="Pfam" id="PF10412"/>
    </source>
</evidence>
<keyword evidence="5" id="KW-0472">Membrane</keyword>
<dbReference type="PANTHER" id="PTHR37937:SF1">
    <property type="entry name" value="CONJUGATIVE TRANSFER: DNA TRANSPORT"/>
    <property type="match status" value="1"/>
</dbReference>
<gene>
    <name evidence="7" type="ORF">HNR46_004189</name>
</gene>
<evidence type="ECO:0000256" key="5">
    <source>
        <dbReference type="ARBA" id="ARBA00023136"/>
    </source>
</evidence>
<keyword evidence="8" id="KW-1185">Reference proteome</keyword>
<evidence type="ECO:0000256" key="4">
    <source>
        <dbReference type="ARBA" id="ARBA00022989"/>
    </source>
</evidence>
<keyword evidence="4" id="KW-1133">Transmembrane helix</keyword>
<sequence>MPQSLATERRYIQTYLKILFYTHALRRYDLDPSERDRRNLLLLVADEFQDIITTSEDGVSDHKVIDRIRGAGACIIGGMQSELSADPAIGEKKRKVLTLNMRTRFIFRAADQEGATTSADFIGKHKVWKRSISTKDLGSRTVTRHQALEYRIESSKLMTLPNHKAVIVHPSKATVSRTIHPLYN</sequence>
<dbReference type="RefSeq" id="WP_184022426.1">
    <property type="nucleotide sequence ID" value="NZ_JACHFD010000045.1"/>
</dbReference>
<feature type="domain" description="Type IV secretion system coupling protein TraD DNA-binding" evidence="6">
    <location>
        <begin position="32"/>
        <end position="175"/>
    </location>
</feature>
<proteinExistence type="predicted"/>
<evidence type="ECO:0000256" key="1">
    <source>
        <dbReference type="ARBA" id="ARBA00004651"/>
    </source>
</evidence>
<dbReference type="GO" id="GO:0005886">
    <property type="term" value="C:plasma membrane"/>
    <property type="evidence" value="ECO:0007669"/>
    <property type="project" value="UniProtKB-SubCell"/>
</dbReference>
<dbReference type="AlphaFoldDB" id="A0A840VEJ5"/>
<dbReference type="EMBL" id="JACHFD010000045">
    <property type="protein sequence ID" value="MBB5353924.1"/>
    <property type="molecule type" value="Genomic_DNA"/>
</dbReference>